<dbReference type="PANTHER" id="PTHR47951:SF7">
    <property type="entry name" value="FLAVONOID 3',5'-HYDROXYLASE-LIKE ISOFORM X1"/>
    <property type="match status" value="1"/>
</dbReference>
<evidence type="ECO:0000256" key="8">
    <source>
        <dbReference type="PIRSR" id="PIRSR602401-1"/>
    </source>
</evidence>
<evidence type="ECO:0000256" key="4">
    <source>
        <dbReference type="ARBA" id="ARBA00022723"/>
    </source>
</evidence>
<keyword evidence="10" id="KW-0812">Transmembrane</keyword>
<keyword evidence="4 8" id="KW-0479">Metal-binding</keyword>
<dbReference type="SUPFAM" id="SSF48264">
    <property type="entry name" value="Cytochrome P450"/>
    <property type="match status" value="1"/>
</dbReference>
<dbReference type="AlphaFoldDB" id="A0A7L7RB90"/>
<dbReference type="FunFam" id="1.10.630.10:FF:000126">
    <property type="entry name" value="Predicted protein"/>
    <property type="match status" value="1"/>
</dbReference>
<dbReference type="InterPro" id="IPR017972">
    <property type="entry name" value="Cyt_P450_CS"/>
</dbReference>
<keyword evidence="3 8" id="KW-0349">Heme</keyword>
<dbReference type="PANTHER" id="PTHR47951">
    <property type="entry name" value="OS08G0547900 PROTEIN"/>
    <property type="match status" value="1"/>
</dbReference>
<dbReference type="GO" id="GO:0004497">
    <property type="term" value="F:monooxygenase activity"/>
    <property type="evidence" value="ECO:0007669"/>
    <property type="project" value="UniProtKB-KW"/>
</dbReference>
<dbReference type="EMBL" id="MN168839">
    <property type="protein sequence ID" value="QNS29993.1"/>
    <property type="molecule type" value="mRNA"/>
</dbReference>
<dbReference type="GO" id="GO:0005506">
    <property type="term" value="F:iron ion binding"/>
    <property type="evidence" value="ECO:0007669"/>
    <property type="project" value="InterPro"/>
</dbReference>
<keyword evidence="10" id="KW-1133">Transmembrane helix</keyword>
<evidence type="ECO:0000256" key="7">
    <source>
        <dbReference type="ARBA" id="ARBA00023033"/>
    </source>
</evidence>
<dbReference type="PRINTS" id="PR00463">
    <property type="entry name" value="EP450I"/>
</dbReference>
<evidence type="ECO:0000256" key="5">
    <source>
        <dbReference type="ARBA" id="ARBA00023002"/>
    </source>
</evidence>
<dbReference type="PROSITE" id="PS00086">
    <property type="entry name" value="CYTOCHROME_P450"/>
    <property type="match status" value="1"/>
</dbReference>
<feature type="transmembrane region" description="Helical" evidence="10">
    <location>
        <begin position="9"/>
        <end position="27"/>
    </location>
</feature>
<feature type="binding site" description="axial binding residue" evidence="8">
    <location>
        <position position="454"/>
    </location>
    <ligand>
        <name>heme</name>
        <dbReference type="ChEBI" id="CHEBI:30413"/>
    </ligand>
    <ligandPart>
        <name>Fe</name>
        <dbReference type="ChEBI" id="CHEBI:18248"/>
    </ligandPart>
</feature>
<dbReference type="InterPro" id="IPR001128">
    <property type="entry name" value="Cyt_P450"/>
</dbReference>
<comment type="similarity">
    <text evidence="2 9">Belongs to the cytochrome P450 family.</text>
</comment>
<evidence type="ECO:0000313" key="11">
    <source>
        <dbReference type="EMBL" id="QNS29993.1"/>
    </source>
</evidence>
<dbReference type="InterPro" id="IPR002401">
    <property type="entry name" value="Cyt_P450_E_grp-I"/>
</dbReference>
<evidence type="ECO:0000256" key="9">
    <source>
        <dbReference type="RuleBase" id="RU000461"/>
    </source>
</evidence>
<evidence type="ECO:0000256" key="2">
    <source>
        <dbReference type="ARBA" id="ARBA00010617"/>
    </source>
</evidence>
<keyword evidence="7 9" id="KW-0503">Monooxygenase</keyword>
<evidence type="ECO:0000256" key="3">
    <source>
        <dbReference type="ARBA" id="ARBA00022617"/>
    </source>
</evidence>
<reference evidence="11" key="1">
    <citation type="journal article" date="2020" name="Genome">
        <title>Transcriptome-wide identification and characterization of cytochrome P450s from Nothapodytes nimmoniana and their phylogenomic analysis revealed candidate cytochrome P450s involved in camptothecin biosynthetic pathway.</title>
        <authorList>
            <person name="Godbole R.C."/>
            <person name="Pable A.A."/>
            <person name="Barvkar V.T."/>
        </authorList>
    </citation>
    <scope>NUCLEOTIDE SEQUENCE</scope>
</reference>
<keyword evidence="6 8" id="KW-0408">Iron</keyword>
<keyword evidence="10" id="KW-0472">Membrane</keyword>
<evidence type="ECO:0000256" key="1">
    <source>
        <dbReference type="ARBA" id="ARBA00001971"/>
    </source>
</evidence>
<comment type="cofactor">
    <cofactor evidence="1 8">
        <name>heme</name>
        <dbReference type="ChEBI" id="CHEBI:30413"/>
    </cofactor>
</comment>
<dbReference type="GO" id="GO:0016705">
    <property type="term" value="F:oxidoreductase activity, acting on paired donors, with incorporation or reduction of molecular oxygen"/>
    <property type="evidence" value="ECO:0007669"/>
    <property type="project" value="InterPro"/>
</dbReference>
<keyword evidence="5 9" id="KW-0560">Oxidoreductase</keyword>
<evidence type="ECO:0000256" key="10">
    <source>
        <dbReference type="SAM" id="Phobius"/>
    </source>
</evidence>
<dbReference type="Gene3D" id="1.10.630.10">
    <property type="entry name" value="Cytochrome P450"/>
    <property type="match status" value="1"/>
</dbReference>
<proteinExistence type="evidence at transcript level"/>
<gene>
    <name evidence="11" type="primary">CYP706Y1</name>
</gene>
<protein>
    <submittedName>
        <fullName evidence="11">Cytochrome P450</fullName>
    </submittedName>
</protein>
<evidence type="ECO:0000256" key="6">
    <source>
        <dbReference type="ARBA" id="ARBA00023004"/>
    </source>
</evidence>
<name>A0A7L7RB90_NOTNI</name>
<sequence>MLNAICNHLTVDVLITVLAILWLSWAFKKLKDGRSALPPGPRGLPVVGYLPFLRPDLDQLFLELAQVHGPTFKLWVGHQLWVVLSSPSVFKQILRDQDMIFSNRHLTAAGLVFSGGGNDIALAPSCDSNWRTLRKIFVGQMLSKPNLDSLYRLRRHEVRKTVVDLYNNKIDTPIDVGELIFVTLFNSIISMLWGSTLEGDKWRKIGAEFRHVVSQLSATISKPNVSDFFPILARFDLQKIEKEMEKNMLWIDQIFDRVMDERKKIDMETREYDRNDEAKDFLQFLLQLKEKKGSETVLTPKQIKALLADVVLGATDTTSATIEWAMVEIIKHPEVKKKIYEELANVVGESNIVEELHQEKLQYLNAVVKETLRLHSPAPFLIPRFPSQTTTVDGYIVPAGCKMFLNVYAMHRDPQIWENPMEFQPERFLSSADKLDFSGNNFRFLPFGSGRRICAGVPLADRMLSFVLASFLHSFEWKLPEGTELDFSHKLGIATRKAIPLVAIPTPRLSDSCLYA</sequence>
<dbReference type="InterPro" id="IPR036396">
    <property type="entry name" value="Cyt_P450_sf"/>
</dbReference>
<dbReference type="PRINTS" id="PR00385">
    <property type="entry name" value="P450"/>
</dbReference>
<accession>A0A7L7RB90</accession>
<dbReference type="GO" id="GO:0020037">
    <property type="term" value="F:heme binding"/>
    <property type="evidence" value="ECO:0007669"/>
    <property type="project" value="InterPro"/>
</dbReference>
<organism evidence="11">
    <name type="scientific">Nothapodytes nimmoniana</name>
    <name type="common">Nothapodytes foetida</name>
    <dbReference type="NCBI Taxonomy" id="159386"/>
    <lineage>
        <taxon>Eukaryota</taxon>
        <taxon>Viridiplantae</taxon>
        <taxon>Streptophyta</taxon>
        <taxon>Embryophyta</taxon>
        <taxon>Tracheophyta</taxon>
        <taxon>Spermatophyta</taxon>
        <taxon>Magnoliopsida</taxon>
        <taxon>eudicotyledons</taxon>
        <taxon>Gunneridae</taxon>
        <taxon>Pentapetalae</taxon>
        <taxon>asterids</taxon>
        <taxon>lamiids</taxon>
        <taxon>Icacinales</taxon>
        <taxon>Icacinaceae</taxon>
        <taxon>Nothapodytes</taxon>
    </lineage>
</organism>
<dbReference type="Pfam" id="PF00067">
    <property type="entry name" value="p450"/>
    <property type="match status" value="1"/>
</dbReference>